<dbReference type="Gene3D" id="3.40.190.10">
    <property type="entry name" value="Periplasmic binding protein-like II"/>
    <property type="match status" value="2"/>
</dbReference>
<sequence length="267" mass="31098">MKKLLIVFLLVLSSQPIVANTVDDKTLSVGWELWYPYQYRDAQQKLIGLDLDIFNEIIKRINYKVNYTEIPWKRHLNYIKTGDMNIAMGASFNEERAKYALFSEPYRIETVKLFVRKGFAGKIKLKHLKDLSNSNFMIGVEGGYYYGKDYEKLIKQAAFRSHITEVLDLEQNIDLLMKGHLDGVLVDPFTMQAFINKYKMFNEFEQHKLHIYADDIHIMISKKSKFKNLMPKINGAILSLKKDGTLDQFFKSWNSLVSSNSQSIAQQ</sequence>
<name>A0A7X0NF98_9GAMM</name>
<dbReference type="SMART" id="SM00062">
    <property type="entry name" value="PBPb"/>
    <property type="match status" value="1"/>
</dbReference>
<keyword evidence="2 3" id="KW-0732">Signal</keyword>
<evidence type="ECO:0000259" key="4">
    <source>
        <dbReference type="SMART" id="SM00062"/>
    </source>
</evidence>
<dbReference type="AlphaFoldDB" id="A0A7X0NF98"/>
<proteinExistence type="inferred from homology"/>
<feature type="signal peptide" evidence="3">
    <location>
        <begin position="1"/>
        <end position="19"/>
    </location>
</feature>
<dbReference type="RefSeq" id="WP_184422968.1">
    <property type="nucleotide sequence ID" value="NZ_AP027362.1"/>
</dbReference>
<evidence type="ECO:0000313" key="6">
    <source>
        <dbReference type="Proteomes" id="UP000537141"/>
    </source>
</evidence>
<dbReference type="Proteomes" id="UP000537141">
    <property type="component" value="Unassembled WGS sequence"/>
</dbReference>
<dbReference type="SUPFAM" id="SSF53850">
    <property type="entry name" value="Periplasmic binding protein-like II"/>
    <property type="match status" value="1"/>
</dbReference>
<accession>A0A7X0NF98</accession>
<dbReference type="PANTHER" id="PTHR35936">
    <property type="entry name" value="MEMBRANE-BOUND LYTIC MUREIN TRANSGLYCOSYLASE F"/>
    <property type="match status" value="1"/>
</dbReference>
<comment type="similarity">
    <text evidence="1">Belongs to the bacterial solute-binding protein 3 family.</text>
</comment>
<reference evidence="5 6" key="1">
    <citation type="submission" date="2020-08" db="EMBL/GenBank/DDBJ databases">
        <title>Genomic Encyclopedia of Type Strains, Phase IV (KMG-IV): sequencing the most valuable type-strain genomes for metagenomic binning, comparative biology and taxonomic classification.</title>
        <authorList>
            <person name="Goeker M."/>
        </authorList>
    </citation>
    <scope>NUCLEOTIDE SEQUENCE [LARGE SCALE GENOMIC DNA]</scope>
    <source>
        <strain evidence="5 6">DSM 26287</strain>
    </source>
</reference>
<evidence type="ECO:0000256" key="3">
    <source>
        <dbReference type="SAM" id="SignalP"/>
    </source>
</evidence>
<dbReference type="PANTHER" id="PTHR35936:SF25">
    <property type="entry name" value="ABC TRANSPORTER SUBSTRATE-BINDING PROTEIN"/>
    <property type="match status" value="1"/>
</dbReference>
<keyword evidence="6" id="KW-1185">Reference proteome</keyword>
<dbReference type="Pfam" id="PF00497">
    <property type="entry name" value="SBP_bac_3"/>
    <property type="match status" value="1"/>
</dbReference>
<organism evidence="5 6">
    <name type="scientific">Thalassotalea piscium</name>
    <dbReference type="NCBI Taxonomy" id="1230533"/>
    <lineage>
        <taxon>Bacteria</taxon>
        <taxon>Pseudomonadati</taxon>
        <taxon>Pseudomonadota</taxon>
        <taxon>Gammaproteobacteria</taxon>
        <taxon>Alteromonadales</taxon>
        <taxon>Colwelliaceae</taxon>
        <taxon>Thalassotalea</taxon>
    </lineage>
</organism>
<evidence type="ECO:0000256" key="2">
    <source>
        <dbReference type="ARBA" id="ARBA00022729"/>
    </source>
</evidence>
<feature type="chain" id="PRO_5031532767" evidence="3">
    <location>
        <begin position="20"/>
        <end position="267"/>
    </location>
</feature>
<comment type="caution">
    <text evidence="5">The sequence shown here is derived from an EMBL/GenBank/DDBJ whole genome shotgun (WGS) entry which is preliminary data.</text>
</comment>
<evidence type="ECO:0000313" key="5">
    <source>
        <dbReference type="EMBL" id="MBB6542382.1"/>
    </source>
</evidence>
<evidence type="ECO:0000256" key="1">
    <source>
        <dbReference type="ARBA" id="ARBA00010333"/>
    </source>
</evidence>
<dbReference type="EMBL" id="JACHHU010000004">
    <property type="protein sequence ID" value="MBB6542382.1"/>
    <property type="molecule type" value="Genomic_DNA"/>
</dbReference>
<gene>
    <name evidence="5" type="ORF">HNQ55_000869</name>
</gene>
<protein>
    <submittedName>
        <fullName evidence="5">Polar amino acid transport system substrate-binding protein</fullName>
    </submittedName>
</protein>
<feature type="domain" description="Solute-binding protein family 3/N-terminal" evidence="4">
    <location>
        <begin position="26"/>
        <end position="257"/>
    </location>
</feature>
<dbReference type="InterPro" id="IPR001638">
    <property type="entry name" value="Solute-binding_3/MltF_N"/>
</dbReference>